<feature type="region of interest" description="Disordered" evidence="1">
    <location>
        <begin position="329"/>
        <end position="358"/>
    </location>
</feature>
<feature type="region of interest" description="Disordered" evidence="1">
    <location>
        <begin position="405"/>
        <end position="521"/>
    </location>
</feature>
<feature type="compositionally biased region" description="Low complexity" evidence="1">
    <location>
        <begin position="981"/>
        <end position="991"/>
    </location>
</feature>
<feature type="region of interest" description="Disordered" evidence="1">
    <location>
        <begin position="1130"/>
        <end position="1311"/>
    </location>
</feature>
<feature type="compositionally biased region" description="Basic residues" evidence="1">
    <location>
        <begin position="906"/>
        <end position="920"/>
    </location>
</feature>
<feature type="region of interest" description="Disordered" evidence="1">
    <location>
        <begin position="61"/>
        <end position="83"/>
    </location>
</feature>
<feature type="compositionally biased region" description="Low complexity" evidence="1">
    <location>
        <begin position="1746"/>
        <end position="1787"/>
    </location>
</feature>
<feature type="compositionally biased region" description="Low complexity" evidence="1">
    <location>
        <begin position="9"/>
        <end position="25"/>
    </location>
</feature>
<feature type="compositionally biased region" description="Low complexity" evidence="1">
    <location>
        <begin position="1494"/>
        <end position="1512"/>
    </location>
</feature>
<evidence type="ECO:0000313" key="3">
    <source>
        <dbReference type="Proteomes" id="UP000268350"/>
    </source>
</evidence>
<feature type="compositionally biased region" description="Low complexity" evidence="1">
    <location>
        <begin position="1697"/>
        <end position="1710"/>
    </location>
</feature>
<feature type="compositionally biased region" description="Low complexity" evidence="1">
    <location>
        <begin position="1130"/>
        <end position="1141"/>
    </location>
</feature>
<feature type="compositionally biased region" description="Low complexity" evidence="1">
    <location>
        <begin position="473"/>
        <end position="489"/>
    </location>
</feature>
<organism evidence="2 3">
    <name type="scientific">Drosophila guanche</name>
    <name type="common">Fruit fly</name>
    <dbReference type="NCBI Taxonomy" id="7266"/>
    <lineage>
        <taxon>Eukaryota</taxon>
        <taxon>Metazoa</taxon>
        <taxon>Ecdysozoa</taxon>
        <taxon>Arthropoda</taxon>
        <taxon>Hexapoda</taxon>
        <taxon>Insecta</taxon>
        <taxon>Pterygota</taxon>
        <taxon>Neoptera</taxon>
        <taxon>Endopterygota</taxon>
        <taxon>Diptera</taxon>
        <taxon>Brachycera</taxon>
        <taxon>Muscomorpha</taxon>
        <taxon>Ephydroidea</taxon>
        <taxon>Drosophilidae</taxon>
        <taxon>Drosophila</taxon>
        <taxon>Sophophora</taxon>
    </lineage>
</organism>
<feature type="compositionally biased region" description="Low complexity" evidence="1">
    <location>
        <begin position="1148"/>
        <end position="1159"/>
    </location>
</feature>
<feature type="region of interest" description="Disordered" evidence="1">
    <location>
        <begin position="779"/>
        <end position="798"/>
    </location>
</feature>
<feature type="region of interest" description="Disordered" evidence="1">
    <location>
        <begin position="693"/>
        <end position="768"/>
    </location>
</feature>
<keyword evidence="2" id="KW-0808">Transferase</keyword>
<feature type="compositionally biased region" description="Basic and acidic residues" evidence="1">
    <location>
        <begin position="1684"/>
        <end position="1694"/>
    </location>
</feature>
<feature type="compositionally biased region" description="Low complexity" evidence="1">
    <location>
        <begin position="137"/>
        <end position="156"/>
    </location>
</feature>
<feature type="compositionally biased region" description="Basic and acidic residues" evidence="1">
    <location>
        <begin position="1599"/>
        <end position="1627"/>
    </location>
</feature>
<feature type="region of interest" description="Disordered" evidence="1">
    <location>
        <begin position="898"/>
        <end position="1011"/>
    </location>
</feature>
<feature type="compositionally biased region" description="Low complexity" evidence="1">
    <location>
        <begin position="1340"/>
        <end position="1356"/>
    </location>
</feature>
<keyword evidence="2" id="KW-0418">Kinase</keyword>
<feature type="compositionally biased region" description="Low complexity" evidence="1">
    <location>
        <begin position="61"/>
        <end position="77"/>
    </location>
</feature>
<feature type="compositionally biased region" description="Low complexity" evidence="1">
    <location>
        <begin position="1270"/>
        <end position="1279"/>
    </location>
</feature>
<feature type="region of interest" description="Disordered" evidence="1">
    <location>
        <begin position="1736"/>
        <end position="1805"/>
    </location>
</feature>
<feature type="compositionally biased region" description="Polar residues" evidence="1">
    <location>
        <begin position="157"/>
        <end position="184"/>
    </location>
</feature>
<feature type="region of interest" description="Disordered" evidence="1">
    <location>
        <begin position="1589"/>
        <end position="1713"/>
    </location>
</feature>
<dbReference type="Proteomes" id="UP000268350">
    <property type="component" value="Unassembled WGS sequence"/>
</dbReference>
<feature type="compositionally biased region" description="Low complexity" evidence="1">
    <location>
        <begin position="329"/>
        <end position="345"/>
    </location>
</feature>
<feature type="region of interest" description="Disordered" evidence="1">
    <location>
        <begin position="1325"/>
        <end position="1410"/>
    </location>
</feature>
<feature type="compositionally biased region" description="Polar residues" evidence="1">
    <location>
        <begin position="955"/>
        <end position="980"/>
    </location>
</feature>
<feature type="region of interest" description="Disordered" evidence="1">
    <location>
        <begin position="104"/>
        <end position="193"/>
    </location>
</feature>
<feature type="compositionally biased region" description="Low complexity" evidence="1">
    <location>
        <begin position="696"/>
        <end position="710"/>
    </location>
</feature>
<feature type="compositionally biased region" description="Basic and acidic residues" evidence="1">
    <location>
        <begin position="922"/>
        <end position="954"/>
    </location>
</feature>
<evidence type="ECO:0000313" key="2">
    <source>
        <dbReference type="EMBL" id="SPP78208.1"/>
    </source>
</evidence>
<feature type="compositionally biased region" description="Polar residues" evidence="1">
    <location>
        <begin position="441"/>
        <end position="454"/>
    </location>
</feature>
<feature type="compositionally biased region" description="Low complexity" evidence="1">
    <location>
        <begin position="1477"/>
        <end position="1486"/>
    </location>
</feature>
<feature type="compositionally biased region" description="Basic residues" evidence="1">
    <location>
        <begin position="1161"/>
        <end position="1177"/>
    </location>
</feature>
<feature type="region of interest" description="Disordered" evidence="1">
    <location>
        <begin position="1"/>
        <end position="25"/>
    </location>
</feature>
<feature type="region of interest" description="Disordered" evidence="1">
    <location>
        <begin position="1474"/>
        <end position="1515"/>
    </location>
</feature>
<gene>
    <name evidence="2" type="ORF">DGUA_6G010823</name>
</gene>
<sequence>MNNEQKPASPDTSLSSTTQPSTTSLANAFRERSAERLAAAANSKIPSIILHTPIVSIASGTMSKSTTTTTSTKTTPTAHRSDGLFEAMANNLTTLDSAIVRRDDGSVGVRGPKKTAAANAKSTSKSVADSDKRKSYSPPNSVSNSNNNSHNNPSVSGSEGTTIPISSLTASVPEVQTVTSSNKTTQEEPGAATVTATAAAAGAPLPQVYSFLDETPKLEGPTRRCLQYGGGAKGKTQDDQNVGKRQKNKKTKYDAWEDSDFNDLDDASLKKLLEEAYWYRNPGDRKNKSERFLQMLKKAEYDEEISYRAIKTCLTLNPITLATSASTSGAAGISINSNSNSNTHHTNNRSGERHKQGGSLQDLVEAAHRSGAATTSAAAAAAAASATSATTQRFNCDYQLSGRANRRHQQQHNNNNQNAPSASKKIKNWSVSGRQREGGSLPSSVNFEPATTSMDAKLKQTMADSSQSQAAAGKRSTGSGSCSSLPSHLGEAEAGTQFDMDEDETGGGASGSASAAPGPGPIQQEYLLEVSDETMNQWDVCMDQSLWEIAKVCLIETDGRQFGSSQFEALEGDNRVIQKKKPVANQSANSSMSHLSTKALDNIMQSYSPQQPDSKDSATGSEYRIGETMPFLGPVGVRPPGTAHIHLHQQHIPLQQQDPAGIKYERGAEDRTRKVDAGYVSLSDSYTACSSVYGDTSTASHVSSRASTSSEVFGKKGGRAGPVAMGAKSTSRNLDENGNALSDGYGTNGTPSSSSSGSSSSGGSSSNQFTALVTTTMGANAPASSSSTSRQSSVSTLLTTGSNTTTTAMAAAAVAASFNSQLQQVNVGNGSGGNGAASCAATGAGTVSVVSAGTGAQPTKPKSKKRSQQERNSTTVVAQSVAGYRGQESVEQLVKYIENDGNSGGQRKKERKKQSQKLKKSNSLEELRSCSKMEADDLKRESATTEMMPQKKDSNSGNASGSGKHNSASVADISKNFSKEQQQATAVQVQVRGPAAGQQRKGERRSWGTEELQYLGDQDYRKPGLGKAAARSEPDIEAESMPLSLPALSCMSEMDALNTVLSETAEFHVVTKKKKPKKQRAVTMDDAAVAAAAHAGGNLQRMQQITKSASSNMMSQRTHYYTAYTNSGASSNTASGSNHHGQYPSKLAQQQQPQYQEAQPQHHHHHHHHYHHHHHHGGSGSPTKDSSRRKSTSSMPPSEKSDSSDLDSVHSLPIQTVKKKSGSGSTGGTTSNKERAAQAATQRQVKKKTLAPAPISYADIARNKREALKNASNNGGSANVSDPEPSESAADKPPSGGGGGKGSKSKIKPDFPELPVALSIPVAISSSSSSGSTVTNQVASSSNNSSSAGSISYSKSLNATPASSTSDVDVSPELTPTCTTAPSSSLSSSQPSLQKSKSVEHDASYSFNSSNLDQQYPALEKTVKRHSTTNVSLTAAACPASGSGSGSGCPAAGTAASTIFNFAAATKLQMVDKSTGTTSLPTTSAKSKTKSKDLSYSSASSSSSSSGSSSSKKSMKLGQDEAASVAVLVLVPAPVAQKSTTATQTEGSKKMGHKMSHISSKLAPELIAGRPAVIILNDDRDSAEEGLNNEFIFGDFNEDELKLFDDKKDEKERGNDKDKEQSEKKVQAESQSKLQSEPKPKVKPQAEAQPQSKAQEKPQPQSKPEPIDMEQEEDEATPELEQIVEEKAAKKEEENPTGTQSDTSSSSYQQLIMNDSGAASDVVNSSVSLDMLSISGEAVQSSSPHSAAISTNSGSSSIINSSTSSTPSSDSAPNSNSSSSVSISSSAGGNGPTGHGLCSRQRSGAAYVANQSSDSGIYGAANTSVKDHINQFLSRASSSSEEPLPNAPISMQQLETCNDIEAAIIAAARAAAAARSNSCSRRNSQELEPSKSHNQQQQQHQSPVAKTKAAPVYTTYNVGSEDYDEDLEELSFLADLRDAEVHVEEEAEVKSETEAESVAASPTQIDPIVEYISSTWHAISTSKHVMFYREPEQEI</sequence>
<dbReference type="OrthoDB" id="6426920at2759"/>
<dbReference type="GO" id="GO:0016301">
    <property type="term" value="F:kinase activity"/>
    <property type="evidence" value="ECO:0007669"/>
    <property type="project" value="UniProtKB-KW"/>
</dbReference>
<feature type="region of interest" description="Disordered" evidence="1">
    <location>
        <begin position="220"/>
        <end position="252"/>
    </location>
</feature>
<feature type="compositionally biased region" description="Acidic residues" evidence="1">
    <location>
        <begin position="1667"/>
        <end position="1678"/>
    </location>
</feature>
<feature type="region of interest" description="Disordered" evidence="1">
    <location>
        <begin position="1879"/>
        <end position="1908"/>
    </location>
</feature>
<feature type="compositionally biased region" description="Low complexity" evidence="1">
    <location>
        <begin position="1648"/>
        <end position="1664"/>
    </location>
</feature>
<evidence type="ECO:0000256" key="1">
    <source>
        <dbReference type="SAM" id="MobiDB-lite"/>
    </source>
</evidence>
<accession>A0A3B0K434</accession>
<keyword evidence="3" id="KW-1185">Reference proteome</keyword>
<name>A0A3B0K434_DROGU</name>
<feature type="region of interest" description="Disordered" evidence="1">
    <location>
        <begin position="852"/>
        <end position="881"/>
    </location>
</feature>
<protein>
    <submittedName>
        <fullName evidence="2">Blast:Ribokinase</fullName>
    </submittedName>
</protein>
<feature type="compositionally biased region" description="Low complexity" evidence="1">
    <location>
        <begin position="752"/>
        <end position="766"/>
    </location>
</feature>
<dbReference type="STRING" id="7266.A0A3B0K434"/>
<dbReference type="EMBL" id="OUUW01000003">
    <property type="protein sequence ID" value="SPP78208.1"/>
    <property type="molecule type" value="Genomic_DNA"/>
</dbReference>
<proteinExistence type="predicted"/>
<feature type="compositionally biased region" description="Low complexity" evidence="1">
    <location>
        <begin position="114"/>
        <end position="126"/>
    </location>
</feature>
<feature type="compositionally biased region" description="Polar residues" evidence="1">
    <location>
        <begin position="1357"/>
        <end position="1381"/>
    </location>
</feature>
<reference evidence="3" key="1">
    <citation type="submission" date="2018-01" db="EMBL/GenBank/DDBJ databases">
        <authorList>
            <person name="Alioto T."/>
            <person name="Alioto T."/>
        </authorList>
    </citation>
    <scope>NUCLEOTIDE SEQUENCE [LARGE SCALE GENOMIC DNA]</scope>
</reference>
<feature type="compositionally biased region" description="Low complexity" evidence="1">
    <location>
        <begin position="784"/>
        <end position="798"/>
    </location>
</feature>
<feature type="compositionally biased region" description="Low complexity" evidence="1">
    <location>
        <begin position="1382"/>
        <end position="1396"/>
    </location>
</feature>